<evidence type="ECO:0000313" key="3">
    <source>
        <dbReference type="EMBL" id="TCK18042.1"/>
    </source>
</evidence>
<dbReference type="CDD" id="cd06257">
    <property type="entry name" value="DnaJ"/>
    <property type="match status" value="1"/>
</dbReference>
<evidence type="ECO:0000313" key="4">
    <source>
        <dbReference type="Proteomes" id="UP000295707"/>
    </source>
</evidence>
<keyword evidence="1" id="KW-0143">Chaperone</keyword>
<organism evidence="3 4">
    <name type="scientific">Thiogranum longum</name>
    <dbReference type="NCBI Taxonomy" id="1537524"/>
    <lineage>
        <taxon>Bacteria</taxon>
        <taxon>Pseudomonadati</taxon>
        <taxon>Pseudomonadota</taxon>
        <taxon>Gammaproteobacteria</taxon>
        <taxon>Chromatiales</taxon>
        <taxon>Ectothiorhodospiraceae</taxon>
        <taxon>Thiogranum</taxon>
    </lineage>
</organism>
<reference evidence="3 4" key="1">
    <citation type="submission" date="2019-03" db="EMBL/GenBank/DDBJ databases">
        <title>Genomic Encyclopedia of Type Strains, Phase IV (KMG-IV): sequencing the most valuable type-strain genomes for metagenomic binning, comparative biology and taxonomic classification.</title>
        <authorList>
            <person name="Goeker M."/>
        </authorList>
    </citation>
    <scope>NUCLEOTIDE SEQUENCE [LARGE SCALE GENOMIC DNA]</scope>
    <source>
        <strain evidence="3 4">DSM 19610</strain>
    </source>
</reference>
<feature type="domain" description="J" evidence="2">
    <location>
        <begin position="143"/>
        <end position="193"/>
    </location>
</feature>
<protein>
    <submittedName>
        <fullName evidence="3">DnaJ-like protein</fullName>
    </submittedName>
</protein>
<sequence>MSQDNSRLPDVFYTAIRQELEAQPGGIREHDLISALKARGFFEFLPPPPADPIHLFRAHFLLFNALYTLRDRLTSSKQGLLEIGPLSIRCLPWSAGEVSLTTPDPLRSYYLDWNNLDGATEDDVCNLIASFWKQLGKFDNRGEALAELGLADPVDDETIKLTWRRLAMEHHPDRGGDTDRLKTINAAIDRLMK</sequence>
<name>A0A4R1HLF1_9GAMM</name>
<dbReference type="Gene3D" id="1.10.287.110">
    <property type="entry name" value="DnaJ domain"/>
    <property type="match status" value="1"/>
</dbReference>
<dbReference type="PROSITE" id="PS50076">
    <property type="entry name" value="DNAJ_2"/>
    <property type="match status" value="1"/>
</dbReference>
<gene>
    <name evidence="3" type="ORF">DFR30_1301</name>
</gene>
<dbReference type="RefSeq" id="WP_132971871.1">
    <property type="nucleotide sequence ID" value="NZ_SMFX01000001.1"/>
</dbReference>
<dbReference type="InterPro" id="IPR021059">
    <property type="entry name" value="DnaJ-related_N"/>
</dbReference>
<accession>A0A4R1HLF1</accession>
<keyword evidence="4" id="KW-1185">Reference proteome</keyword>
<dbReference type="Proteomes" id="UP000295707">
    <property type="component" value="Unassembled WGS sequence"/>
</dbReference>
<dbReference type="SUPFAM" id="SSF46565">
    <property type="entry name" value="Chaperone J-domain"/>
    <property type="match status" value="1"/>
</dbReference>
<dbReference type="InterPro" id="IPR001623">
    <property type="entry name" value="DnaJ_domain"/>
</dbReference>
<dbReference type="OrthoDB" id="581986at2"/>
<comment type="caution">
    <text evidence="3">The sequence shown here is derived from an EMBL/GenBank/DDBJ whole genome shotgun (WGS) entry which is preliminary data.</text>
</comment>
<dbReference type="EMBL" id="SMFX01000001">
    <property type="protein sequence ID" value="TCK18042.1"/>
    <property type="molecule type" value="Genomic_DNA"/>
</dbReference>
<proteinExistence type="predicted"/>
<evidence type="ECO:0000259" key="2">
    <source>
        <dbReference type="PROSITE" id="PS50076"/>
    </source>
</evidence>
<dbReference type="InterPro" id="IPR036869">
    <property type="entry name" value="J_dom_sf"/>
</dbReference>
<evidence type="ECO:0000256" key="1">
    <source>
        <dbReference type="ARBA" id="ARBA00023186"/>
    </source>
</evidence>
<dbReference type="Pfam" id="PF12339">
    <property type="entry name" value="DNAJ_related"/>
    <property type="match status" value="1"/>
</dbReference>
<dbReference type="AlphaFoldDB" id="A0A4R1HLF1"/>